<protein>
    <submittedName>
        <fullName evidence="2">Uncharacterized protein</fullName>
    </submittedName>
</protein>
<gene>
    <name evidence="2" type="ORF">SLS60_002862</name>
</gene>
<feature type="compositionally biased region" description="Basic residues" evidence="1">
    <location>
        <begin position="100"/>
        <end position="111"/>
    </location>
</feature>
<comment type="caution">
    <text evidence="2">The sequence shown here is derived from an EMBL/GenBank/DDBJ whole genome shotgun (WGS) entry which is preliminary data.</text>
</comment>
<keyword evidence="3" id="KW-1185">Reference proteome</keyword>
<evidence type="ECO:0000313" key="2">
    <source>
        <dbReference type="EMBL" id="KAL1607923.1"/>
    </source>
</evidence>
<dbReference type="Proteomes" id="UP001521785">
    <property type="component" value="Unassembled WGS sequence"/>
</dbReference>
<feature type="region of interest" description="Disordered" evidence="1">
    <location>
        <begin position="80"/>
        <end position="138"/>
    </location>
</feature>
<proteinExistence type="predicted"/>
<sequence length="256" mass="28528">MTEELYLYTHFEPKARVNAGRQTFIEPTMDPDFLEAGTECLSMQEIREDGLPDLHSQSGPAEPLDLAYSGPVLDRLEDEKPQAKLQANPKKKSKSESKSKSKSKSRSKSKSKSNAEPKPVGKRTSSLMPQYTAPNRDLTVYPALPADATPEKYVKDKEFAMTDNTRDVFLTSGRTMESLSANRAYTICKARLIAGKYGVTARKPCDFCKARNRTCRIMHPALHTEPWHAVKPPGSGKTTNRCACCSHLYKAHCNAE</sequence>
<accession>A0ABR3RUI4</accession>
<name>A0ABR3RUI4_9PLEO</name>
<dbReference type="EMBL" id="JAKJXO020000003">
    <property type="protein sequence ID" value="KAL1607923.1"/>
    <property type="molecule type" value="Genomic_DNA"/>
</dbReference>
<evidence type="ECO:0000256" key="1">
    <source>
        <dbReference type="SAM" id="MobiDB-lite"/>
    </source>
</evidence>
<evidence type="ECO:0000313" key="3">
    <source>
        <dbReference type="Proteomes" id="UP001521785"/>
    </source>
</evidence>
<organism evidence="2 3">
    <name type="scientific">Paraconiothyrium brasiliense</name>
    <dbReference type="NCBI Taxonomy" id="300254"/>
    <lineage>
        <taxon>Eukaryota</taxon>
        <taxon>Fungi</taxon>
        <taxon>Dikarya</taxon>
        <taxon>Ascomycota</taxon>
        <taxon>Pezizomycotina</taxon>
        <taxon>Dothideomycetes</taxon>
        <taxon>Pleosporomycetidae</taxon>
        <taxon>Pleosporales</taxon>
        <taxon>Massarineae</taxon>
        <taxon>Didymosphaeriaceae</taxon>
        <taxon>Paraconiothyrium</taxon>
    </lineage>
</organism>
<feature type="compositionally biased region" description="Polar residues" evidence="1">
    <location>
        <begin position="123"/>
        <end position="133"/>
    </location>
</feature>
<reference evidence="2 3" key="1">
    <citation type="submission" date="2024-02" db="EMBL/GenBank/DDBJ databases">
        <title>De novo assembly and annotation of 12 fungi associated with fruit tree decline syndrome in Ontario, Canada.</title>
        <authorList>
            <person name="Sulman M."/>
            <person name="Ellouze W."/>
            <person name="Ilyukhin E."/>
        </authorList>
    </citation>
    <scope>NUCLEOTIDE SEQUENCE [LARGE SCALE GENOMIC DNA]</scope>
    <source>
        <strain evidence="2 3">M42-189</strain>
    </source>
</reference>